<feature type="compositionally biased region" description="Low complexity" evidence="1">
    <location>
        <begin position="1"/>
        <end position="24"/>
    </location>
</feature>
<dbReference type="GeneID" id="119736903"/>
<dbReference type="EnsemblMetazoa" id="XM_038210927.1">
    <property type="protein sequence ID" value="XP_038066855.1"/>
    <property type="gene ID" value="LOC119736903"/>
</dbReference>
<organism evidence="2 3">
    <name type="scientific">Patiria miniata</name>
    <name type="common">Bat star</name>
    <name type="synonym">Asterina miniata</name>
    <dbReference type="NCBI Taxonomy" id="46514"/>
    <lineage>
        <taxon>Eukaryota</taxon>
        <taxon>Metazoa</taxon>
        <taxon>Echinodermata</taxon>
        <taxon>Eleutherozoa</taxon>
        <taxon>Asterozoa</taxon>
        <taxon>Asteroidea</taxon>
        <taxon>Valvatacea</taxon>
        <taxon>Valvatida</taxon>
        <taxon>Asterinidae</taxon>
        <taxon>Patiria</taxon>
    </lineage>
</organism>
<feature type="region of interest" description="Disordered" evidence="1">
    <location>
        <begin position="1"/>
        <end position="94"/>
    </location>
</feature>
<dbReference type="RefSeq" id="XP_038066855.1">
    <property type="nucleotide sequence ID" value="XM_038210927.1"/>
</dbReference>
<reference evidence="2" key="1">
    <citation type="submission" date="2022-11" db="UniProtKB">
        <authorList>
            <consortium name="EnsemblMetazoa"/>
        </authorList>
    </citation>
    <scope>IDENTIFICATION</scope>
</reference>
<proteinExistence type="predicted"/>
<accession>A0A914AT65</accession>
<name>A0A914AT65_PATMI</name>
<dbReference type="RefSeq" id="XP_038066853.1">
    <property type="nucleotide sequence ID" value="XM_038210925.1"/>
</dbReference>
<dbReference type="EnsemblMetazoa" id="XM_038210925.1">
    <property type="protein sequence ID" value="XP_038066853.1"/>
    <property type="gene ID" value="LOC119736903"/>
</dbReference>
<evidence type="ECO:0000313" key="2">
    <source>
        <dbReference type="EnsemblMetazoa" id="XP_038066853.1"/>
    </source>
</evidence>
<sequence>MGSGSSTSKSSTPSPASSKTSSAKMPEPSSRGTSRGRRQFEEVEFEDPNAPRRTSQGSSSNGYAGGMAAQPNYGNSYGGPQAQDPYGGGYGAYGGLGDTRRISGSTLGMGLTPSSEW</sequence>
<keyword evidence="3" id="KW-1185">Reference proteome</keyword>
<evidence type="ECO:0000313" key="3">
    <source>
        <dbReference type="Proteomes" id="UP000887568"/>
    </source>
</evidence>
<dbReference type="AlphaFoldDB" id="A0A914AT65"/>
<feature type="compositionally biased region" description="Polar residues" evidence="1">
    <location>
        <begin position="52"/>
        <end position="62"/>
    </location>
</feature>
<protein>
    <submittedName>
        <fullName evidence="2">Uncharacterized protein</fullName>
    </submittedName>
</protein>
<dbReference type="Proteomes" id="UP000887568">
    <property type="component" value="Unplaced"/>
</dbReference>
<evidence type="ECO:0000256" key="1">
    <source>
        <dbReference type="SAM" id="MobiDB-lite"/>
    </source>
</evidence>